<dbReference type="GO" id="GO:0004807">
    <property type="term" value="F:triose-phosphate isomerase activity"/>
    <property type="evidence" value="ECO:0007669"/>
    <property type="project" value="UniProtKB-UniRule"/>
</dbReference>
<dbReference type="PANTHER" id="PTHR21139:SF42">
    <property type="entry name" value="TRIOSEPHOSPHATE ISOMERASE"/>
    <property type="match status" value="1"/>
</dbReference>
<evidence type="ECO:0000256" key="1">
    <source>
        <dbReference type="ARBA" id="ARBA00004680"/>
    </source>
</evidence>
<evidence type="ECO:0000256" key="8">
    <source>
        <dbReference type="RuleBase" id="RU363013"/>
    </source>
</evidence>
<dbReference type="PROSITE" id="PS51440">
    <property type="entry name" value="TIM_2"/>
    <property type="match status" value="1"/>
</dbReference>
<evidence type="ECO:0000256" key="3">
    <source>
        <dbReference type="ARBA" id="ARBA00022432"/>
    </source>
</evidence>
<dbReference type="InterPro" id="IPR020861">
    <property type="entry name" value="Triosephosphate_isomerase_AS"/>
</dbReference>
<comment type="catalytic activity">
    <reaction evidence="7 8">
        <text>D-glyceraldehyde 3-phosphate = dihydroxyacetone phosphate</text>
        <dbReference type="Rhea" id="RHEA:18585"/>
        <dbReference type="ChEBI" id="CHEBI:57642"/>
        <dbReference type="ChEBI" id="CHEBI:59776"/>
        <dbReference type="EC" id="5.3.1.1"/>
    </reaction>
</comment>
<dbReference type="NCBIfam" id="TIGR00419">
    <property type="entry name" value="tim"/>
    <property type="match status" value="1"/>
</dbReference>
<dbReference type="PROSITE" id="PS00171">
    <property type="entry name" value="TIM_1"/>
    <property type="match status" value="1"/>
</dbReference>
<evidence type="ECO:0000256" key="5">
    <source>
        <dbReference type="ARBA" id="ARBA00023152"/>
    </source>
</evidence>
<organism evidence="9">
    <name type="scientific">Thermodesulfobacterium geofontis</name>
    <dbReference type="NCBI Taxonomy" id="1295609"/>
    <lineage>
        <taxon>Bacteria</taxon>
        <taxon>Pseudomonadati</taxon>
        <taxon>Thermodesulfobacteriota</taxon>
        <taxon>Thermodesulfobacteria</taxon>
        <taxon>Thermodesulfobacteriales</taxon>
        <taxon>Thermodesulfobacteriaceae</taxon>
        <taxon>Thermodesulfobacterium</taxon>
    </lineage>
</organism>
<proteinExistence type="inferred from homology"/>
<dbReference type="GO" id="GO:0006094">
    <property type="term" value="P:gluconeogenesis"/>
    <property type="evidence" value="ECO:0007669"/>
    <property type="project" value="UniProtKB-UniRule"/>
</dbReference>
<dbReference type="CDD" id="cd00311">
    <property type="entry name" value="TIM"/>
    <property type="match status" value="1"/>
</dbReference>
<evidence type="ECO:0000256" key="7">
    <source>
        <dbReference type="HAMAP-Rule" id="MF_00147"/>
    </source>
</evidence>
<protein>
    <recommendedName>
        <fullName evidence="7 8">Triosephosphate isomerase</fullName>
        <shortName evidence="7">TIM</shortName>
        <shortName evidence="7">TPI</shortName>
        <ecNumber evidence="7 8">5.3.1.1</ecNumber>
    </recommendedName>
    <alternativeName>
        <fullName evidence="7">Triose-phosphate isomerase</fullName>
    </alternativeName>
</protein>
<comment type="pathway">
    <text evidence="7 8">Carbohydrate biosynthesis; gluconeogenesis.</text>
</comment>
<evidence type="ECO:0000313" key="9">
    <source>
        <dbReference type="EMBL" id="HGQ86395.1"/>
    </source>
</evidence>
<dbReference type="InterPro" id="IPR000652">
    <property type="entry name" value="Triosephosphate_isomerase"/>
</dbReference>
<dbReference type="InterPro" id="IPR022896">
    <property type="entry name" value="TrioseP_Isoase_bac/euk"/>
</dbReference>
<reference evidence="9" key="1">
    <citation type="journal article" date="2020" name="mSystems">
        <title>Genome- and Community-Level Interaction Insights into Carbon Utilization and Element Cycling Functions of Hydrothermarchaeota in Hydrothermal Sediment.</title>
        <authorList>
            <person name="Zhou Z."/>
            <person name="Liu Y."/>
            <person name="Xu W."/>
            <person name="Pan J."/>
            <person name="Luo Z.H."/>
            <person name="Li M."/>
        </authorList>
    </citation>
    <scope>NUCLEOTIDE SEQUENCE [LARGE SCALE GENOMIC DNA]</scope>
    <source>
        <strain evidence="9">SpSt-6</strain>
    </source>
</reference>
<dbReference type="FunFam" id="3.20.20.70:FF:000016">
    <property type="entry name" value="Triosephosphate isomerase"/>
    <property type="match status" value="1"/>
</dbReference>
<dbReference type="Gene3D" id="3.20.20.70">
    <property type="entry name" value="Aldolase class I"/>
    <property type="match status" value="1"/>
</dbReference>
<comment type="subunit">
    <text evidence="7 8">Homodimer.</text>
</comment>
<feature type="active site" description="Electrophile" evidence="7">
    <location>
        <position position="97"/>
    </location>
</feature>
<dbReference type="InterPro" id="IPR035990">
    <property type="entry name" value="TIM_sf"/>
</dbReference>
<gene>
    <name evidence="7" type="primary">tpiA</name>
    <name evidence="9" type="ORF">ENT66_09070</name>
</gene>
<feature type="binding site" evidence="7">
    <location>
        <begin position="236"/>
        <end position="237"/>
    </location>
    <ligand>
        <name>substrate</name>
    </ligand>
</feature>
<comment type="caution">
    <text evidence="9">The sequence shown here is derived from an EMBL/GenBank/DDBJ whole genome shotgun (WGS) entry which is preliminary data.</text>
</comment>
<feature type="binding site" evidence="7">
    <location>
        <position position="215"/>
    </location>
    <ligand>
        <name>substrate</name>
    </ligand>
</feature>
<comment type="similarity">
    <text evidence="2 7 8">Belongs to the triosephosphate isomerase family.</text>
</comment>
<evidence type="ECO:0000256" key="2">
    <source>
        <dbReference type="ARBA" id="ARBA00007422"/>
    </source>
</evidence>
<comment type="subcellular location">
    <subcellularLocation>
        <location evidence="7 8">Cytoplasm</location>
    </subcellularLocation>
</comment>
<dbReference type="UniPathway" id="UPA00138"/>
<dbReference type="InterPro" id="IPR013785">
    <property type="entry name" value="Aldolase_TIM"/>
</dbReference>
<comment type="pathway">
    <text evidence="1 7 8">Carbohydrate degradation; glycolysis; D-glyceraldehyde 3-phosphate from glycerone phosphate: step 1/1.</text>
</comment>
<keyword evidence="3 7" id="KW-0312">Gluconeogenesis</keyword>
<feature type="active site" description="Proton acceptor" evidence="7">
    <location>
        <position position="169"/>
    </location>
</feature>
<comment type="function">
    <text evidence="7">Involved in the gluconeogenesis. Catalyzes stereospecifically the conversion of dihydroxyacetone phosphate (DHAP) to D-glyceraldehyde-3-phosphate (G3P).</text>
</comment>
<dbReference type="HAMAP" id="MF_00147_B">
    <property type="entry name" value="TIM_B"/>
    <property type="match status" value="1"/>
</dbReference>
<dbReference type="EC" id="5.3.1.1" evidence="7 8"/>
<dbReference type="GO" id="GO:0046166">
    <property type="term" value="P:glyceraldehyde-3-phosphate biosynthetic process"/>
    <property type="evidence" value="ECO:0007669"/>
    <property type="project" value="TreeGrafter"/>
</dbReference>
<dbReference type="GO" id="GO:0006096">
    <property type="term" value="P:glycolytic process"/>
    <property type="evidence" value="ECO:0007669"/>
    <property type="project" value="UniProtKB-UniRule"/>
</dbReference>
<dbReference type="UniPathway" id="UPA00109">
    <property type="reaction ID" value="UER00189"/>
</dbReference>
<dbReference type="PANTHER" id="PTHR21139">
    <property type="entry name" value="TRIOSEPHOSPHATE ISOMERASE"/>
    <property type="match status" value="1"/>
</dbReference>
<dbReference type="GO" id="GO:0005829">
    <property type="term" value="C:cytosol"/>
    <property type="evidence" value="ECO:0007669"/>
    <property type="project" value="TreeGrafter"/>
</dbReference>
<dbReference type="Pfam" id="PF00121">
    <property type="entry name" value="TIM"/>
    <property type="match status" value="1"/>
</dbReference>
<evidence type="ECO:0000256" key="6">
    <source>
        <dbReference type="ARBA" id="ARBA00023235"/>
    </source>
</evidence>
<evidence type="ECO:0000256" key="4">
    <source>
        <dbReference type="ARBA" id="ARBA00022490"/>
    </source>
</evidence>
<keyword evidence="5 7" id="KW-0324">Glycolysis</keyword>
<dbReference type="GO" id="GO:0019563">
    <property type="term" value="P:glycerol catabolic process"/>
    <property type="evidence" value="ECO:0007669"/>
    <property type="project" value="TreeGrafter"/>
</dbReference>
<feature type="binding site" evidence="7">
    <location>
        <position position="175"/>
    </location>
    <ligand>
        <name>substrate</name>
    </ligand>
</feature>
<sequence length="256" mass="29193">MRKYLFAGNWKMNKTLKETEEYFNNFLKRLSEIDFSDREIMIAPPFTVLAYSKNFIKNTPLKLGAQNSCWEERGAFTGEISPIMLKELGVEYVILGHSERRHIFGESNELIAKRVEGVYKFELIPILCVGETLEERNKGKTLEVVEKQLLEGLSNIKNVKGDKIVIAYEPVWAIGTGINATPEEAEEVHSFIRERLKNLYSKEISTQIRILYGGSVTPDNIQDLMKKPNIDGVLVGGASLDPEKFFKICNIKVEKE</sequence>
<name>A0A7C4JSF8_9BACT</name>
<accession>A0A7C4JSF8</accession>
<keyword evidence="6 7" id="KW-0413">Isomerase</keyword>
<keyword evidence="4 7" id="KW-0963">Cytoplasm</keyword>
<dbReference type="AlphaFoldDB" id="A0A7C4JSF8"/>
<feature type="binding site" evidence="7">
    <location>
        <begin position="9"/>
        <end position="11"/>
    </location>
    <ligand>
        <name>substrate</name>
    </ligand>
</feature>
<dbReference type="SUPFAM" id="SSF51351">
    <property type="entry name" value="Triosephosphate isomerase (TIM)"/>
    <property type="match status" value="1"/>
</dbReference>
<dbReference type="EMBL" id="DSZN01000141">
    <property type="protein sequence ID" value="HGQ86395.1"/>
    <property type="molecule type" value="Genomic_DNA"/>
</dbReference>